<name>A0AAD5V1N4_9APHY</name>
<dbReference type="InterPro" id="IPR050140">
    <property type="entry name" value="SRY-related_HMG-box_TF-like"/>
</dbReference>
<keyword evidence="1 3" id="KW-0238">DNA-binding</keyword>
<dbReference type="PANTHER" id="PTHR10270">
    <property type="entry name" value="SOX TRANSCRIPTION FACTOR"/>
    <property type="match status" value="1"/>
</dbReference>
<accession>A0AAD5V1N4</accession>
<dbReference type="InterPro" id="IPR009071">
    <property type="entry name" value="HMG_box_dom"/>
</dbReference>
<keyword evidence="6" id="KW-1185">Reference proteome</keyword>
<dbReference type="PROSITE" id="PS50118">
    <property type="entry name" value="HMG_BOX_2"/>
    <property type="match status" value="1"/>
</dbReference>
<feature type="domain" description="HMG box" evidence="4">
    <location>
        <begin position="12"/>
        <end position="81"/>
    </location>
</feature>
<dbReference type="SMART" id="SM00398">
    <property type="entry name" value="HMG"/>
    <property type="match status" value="1"/>
</dbReference>
<dbReference type="GO" id="GO:0005634">
    <property type="term" value="C:nucleus"/>
    <property type="evidence" value="ECO:0007669"/>
    <property type="project" value="UniProtKB-UniRule"/>
</dbReference>
<evidence type="ECO:0000256" key="1">
    <source>
        <dbReference type="ARBA" id="ARBA00023125"/>
    </source>
</evidence>
<gene>
    <name evidence="5" type="ORF">NLI96_g7050</name>
</gene>
<comment type="caution">
    <text evidence="5">The sequence shown here is derived from an EMBL/GenBank/DDBJ whole genome shotgun (WGS) entry which is preliminary data.</text>
</comment>
<dbReference type="CDD" id="cd01389">
    <property type="entry name" value="HMG-box_ROX1-like"/>
    <property type="match status" value="1"/>
</dbReference>
<dbReference type="Pfam" id="PF00505">
    <property type="entry name" value="HMG_box"/>
    <property type="match status" value="1"/>
</dbReference>
<dbReference type="Gene3D" id="1.10.30.10">
    <property type="entry name" value="High mobility group box domain"/>
    <property type="match status" value="1"/>
</dbReference>
<evidence type="ECO:0000256" key="2">
    <source>
        <dbReference type="ARBA" id="ARBA00023163"/>
    </source>
</evidence>
<dbReference type="EMBL" id="JANAWD010000278">
    <property type="protein sequence ID" value="KAJ3482334.1"/>
    <property type="molecule type" value="Genomic_DNA"/>
</dbReference>
<dbReference type="GO" id="GO:0030154">
    <property type="term" value="P:cell differentiation"/>
    <property type="evidence" value="ECO:0007669"/>
    <property type="project" value="TreeGrafter"/>
</dbReference>
<evidence type="ECO:0000256" key="3">
    <source>
        <dbReference type="PROSITE-ProRule" id="PRU00267"/>
    </source>
</evidence>
<proteinExistence type="predicted"/>
<protein>
    <recommendedName>
        <fullName evidence="4">HMG box domain-containing protein</fullName>
    </recommendedName>
</protein>
<dbReference type="GO" id="GO:0000978">
    <property type="term" value="F:RNA polymerase II cis-regulatory region sequence-specific DNA binding"/>
    <property type="evidence" value="ECO:0007669"/>
    <property type="project" value="TreeGrafter"/>
</dbReference>
<evidence type="ECO:0000313" key="5">
    <source>
        <dbReference type="EMBL" id="KAJ3482334.1"/>
    </source>
</evidence>
<reference evidence="5" key="1">
    <citation type="submission" date="2022-07" db="EMBL/GenBank/DDBJ databases">
        <title>Genome Sequence of Physisporinus lineatus.</title>
        <authorList>
            <person name="Buettner E."/>
        </authorList>
    </citation>
    <scope>NUCLEOTIDE SEQUENCE</scope>
    <source>
        <strain evidence="5">VT162</strain>
    </source>
</reference>
<evidence type="ECO:0000259" key="4">
    <source>
        <dbReference type="PROSITE" id="PS50118"/>
    </source>
</evidence>
<evidence type="ECO:0000313" key="6">
    <source>
        <dbReference type="Proteomes" id="UP001212997"/>
    </source>
</evidence>
<dbReference type="PANTHER" id="PTHR10270:SF161">
    <property type="entry name" value="SEX-DETERMINING REGION Y PROTEIN"/>
    <property type="match status" value="1"/>
</dbReference>
<dbReference type="Proteomes" id="UP001212997">
    <property type="component" value="Unassembled WGS sequence"/>
</dbReference>
<feature type="DNA-binding region" description="HMG box" evidence="3">
    <location>
        <begin position="12"/>
        <end position="81"/>
    </location>
</feature>
<keyword evidence="3" id="KW-0539">Nucleus</keyword>
<sequence>MSSVGTDSTSHPPRPANPFFIFKRDLRKALKERACDITNQQLFNVFAGAEWKRISAKDRVYYYQLAREEKREHSNKFPGYVFRPNRKGLGRNATKGTGSNVVVVLENNHIIPSPQPSAEVSGIDCITYLSSLACSILFCYITDVPISRTSQPKVTPDFHHPTPPPLIPSRRDSFLLPAFISPENDAVDMIALEPPDPPLDIPSAAFAIVRACGHDLELTRLIDEAYAHWRERDLRSAMILEALVNEAVTRSLKSIPSLMDAIDHTMEQRGSSALSRSLPPDPLQSQDALALDYPLQFPFLSPL</sequence>
<dbReference type="AlphaFoldDB" id="A0AAD5V1N4"/>
<organism evidence="5 6">
    <name type="scientific">Meripilus lineatus</name>
    <dbReference type="NCBI Taxonomy" id="2056292"/>
    <lineage>
        <taxon>Eukaryota</taxon>
        <taxon>Fungi</taxon>
        <taxon>Dikarya</taxon>
        <taxon>Basidiomycota</taxon>
        <taxon>Agaricomycotina</taxon>
        <taxon>Agaricomycetes</taxon>
        <taxon>Polyporales</taxon>
        <taxon>Meripilaceae</taxon>
        <taxon>Meripilus</taxon>
    </lineage>
</organism>
<keyword evidence="2" id="KW-0804">Transcription</keyword>
<dbReference type="GO" id="GO:0001228">
    <property type="term" value="F:DNA-binding transcription activator activity, RNA polymerase II-specific"/>
    <property type="evidence" value="ECO:0007669"/>
    <property type="project" value="TreeGrafter"/>
</dbReference>
<dbReference type="SUPFAM" id="SSF47095">
    <property type="entry name" value="HMG-box"/>
    <property type="match status" value="1"/>
</dbReference>
<dbReference type="InterPro" id="IPR036910">
    <property type="entry name" value="HMG_box_dom_sf"/>
</dbReference>